<proteinExistence type="predicted"/>
<dbReference type="PANTHER" id="PTHR43649">
    <property type="entry name" value="ARABINOSE-BINDING PROTEIN-RELATED"/>
    <property type="match status" value="1"/>
</dbReference>
<dbReference type="OrthoDB" id="353914at2"/>
<feature type="compositionally biased region" description="Basic and acidic residues" evidence="1">
    <location>
        <begin position="527"/>
        <end position="544"/>
    </location>
</feature>
<dbReference type="EMBL" id="NGJZ01000001">
    <property type="protein sequence ID" value="RSU08812.1"/>
    <property type="molecule type" value="Genomic_DNA"/>
</dbReference>
<feature type="signal peptide" evidence="2">
    <location>
        <begin position="1"/>
        <end position="18"/>
    </location>
</feature>
<keyword evidence="2" id="KW-0732">Signal</keyword>
<evidence type="ECO:0000313" key="4">
    <source>
        <dbReference type="Proteomes" id="UP000288669"/>
    </source>
</evidence>
<gene>
    <name evidence="3" type="ORF">CBF30_04655</name>
</gene>
<evidence type="ECO:0000313" key="3">
    <source>
        <dbReference type="EMBL" id="RSU08812.1"/>
    </source>
</evidence>
<dbReference type="InterPro" id="IPR050490">
    <property type="entry name" value="Bact_solute-bd_prot1"/>
</dbReference>
<organism evidence="3 4">
    <name type="scientific">Vagococcus entomophilus</name>
    <dbReference type="NCBI Taxonomy" id="1160095"/>
    <lineage>
        <taxon>Bacteria</taxon>
        <taxon>Bacillati</taxon>
        <taxon>Bacillota</taxon>
        <taxon>Bacilli</taxon>
        <taxon>Lactobacillales</taxon>
        <taxon>Enterococcaceae</taxon>
        <taxon>Vagococcus</taxon>
    </lineage>
</organism>
<reference evidence="3 4" key="1">
    <citation type="submission" date="2017-05" db="EMBL/GenBank/DDBJ databases">
        <title>Vagococcus spp. assemblies.</title>
        <authorList>
            <person name="Gulvik C.A."/>
        </authorList>
    </citation>
    <scope>NUCLEOTIDE SEQUENCE [LARGE SCALE GENOMIC DNA]</scope>
    <source>
        <strain evidence="3 4">DSM 24756</strain>
    </source>
</reference>
<feature type="region of interest" description="Disordered" evidence="1">
    <location>
        <begin position="525"/>
        <end position="544"/>
    </location>
</feature>
<feature type="chain" id="PRO_5039275285" evidence="2">
    <location>
        <begin position="19"/>
        <end position="544"/>
    </location>
</feature>
<evidence type="ECO:0000256" key="1">
    <source>
        <dbReference type="SAM" id="MobiDB-lite"/>
    </source>
</evidence>
<keyword evidence="4" id="KW-1185">Reference proteome</keyword>
<dbReference type="AlphaFoldDB" id="A0A430AL09"/>
<accession>A0A430AL09</accession>
<evidence type="ECO:0000256" key="2">
    <source>
        <dbReference type="SAM" id="SignalP"/>
    </source>
</evidence>
<dbReference type="SUPFAM" id="SSF53850">
    <property type="entry name" value="Periplasmic binding protein-like II"/>
    <property type="match status" value="1"/>
</dbReference>
<dbReference type="RefSeq" id="WP_126823793.1">
    <property type="nucleotide sequence ID" value="NZ_JBHLWU010000001.1"/>
</dbReference>
<dbReference type="Gene3D" id="3.40.190.10">
    <property type="entry name" value="Periplasmic binding protein-like II"/>
    <property type="match status" value="2"/>
</dbReference>
<name>A0A430AL09_9ENTE</name>
<dbReference type="PANTHER" id="PTHR43649:SF12">
    <property type="entry name" value="DIACETYLCHITOBIOSE BINDING PROTEIN DASA"/>
    <property type="match status" value="1"/>
</dbReference>
<dbReference type="Proteomes" id="UP000288669">
    <property type="component" value="Unassembled WGS sequence"/>
</dbReference>
<comment type="caution">
    <text evidence="3">The sequence shown here is derived from an EMBL/GenBank/DDBJ whole genome shotgun (WGS) entry which is preliminary data.</text>
</comment>
<dbReference type="PROSITE" id="PS51257">
    <property type="entry name" value="PROKAR_LIPOPROTEIN"/>
    <property type="match status" value="1"/>
</dbReference>
<sequence>MGKVLVGFALVGALFALGACGKSSKSGDSSTGSAKTYSIKGRYTPSKTTPAWKLDKKKNTKLTWYVNADWLKLNFGEDLVTAQIKKDLNIDVKIVTGDDTKLNTMFASGDLPDLVTLTDFNSSAAKTANKWAQPLTTLADKYDPYFNKVANTETMNWFQLKDGKTYGYPNFSNTTQDYKDNIMPVNTNFIIRKDVLTALGTDAKFDTPENFQATMKLIKQKFPNLLPFGFNPVTTTTGSLGSPLQDWLGVPLETKDGKYYDRDTDSDYLTWISTINKVYRDGNITDDSFADDGPTFDEKVESGKYATMMYDGTSGAVSRFQSFKNANPGSEYVAIDGPQSTKGNKIGLKQTGLSGWMINYVSNTAKDPAKAIQLFTYLMDKQGQILTRYGVEGKTFKYDDKGKIVMLPEITKLQSENPTEYSKKYRLGEFIFFSHDIVNTYAERPTTAVTQMQNWGKGKLKPHFIIENIQPDSGTSEARSYEAVTKNWQTSLISMLRAKNDKEFDKTLSDFKSFRKSNDWSAILKEQNNKMKDNQKRLDLSKDE</sequence>
<protein>
    <submittedName>
        <fullName evidence="3">Sugar ABC transporter substrate-binding protein</fullName>
    </submittedName>
</protein>